<dbReference type="PRINTS" id="PR00111">
    <property type="entry name" value="ABHYDROLASE"/>
</dbReference>
<comment type="similarity">
    <text evidence="1">Belongs to the AB hydrolase superfamily.</text>
</comment>
<proteinExistence type="inferred from homology"/>
<evidence type="ECO:0000313" key="4">
    <source>
        <dbReference type="EMBL" id="MBN7798868.1"/>
    </source>
</evidence>
<evidence type="ECO:0000256" key="1">
    <source>
        <dbReference type="ARBA" id="ARBA00008645"/>
    </source>
</evidence>
<dbReference type="AlphaFoldDB" id="A0A939DJ10"/>
<accession>A0A939DJ10</accession>
<protein>
    <submittedName>
        <fullName evidence="4">Alpha/beta fold hydrolase</fullName>
    </submittedName>
</protein>
<dbReference type="EMBL" id="JAFKCZ010000019">
    <property type="protein sequence ID" value="MBN7798868.1"/>
    <property type="molecule type" value="Genomic_DNA"/>
</dbReference>
<keyword evidence="2 4" id="KW-0378">Hydrolase</keyword>
<keyword evidence="5" id="KW-1185">Reference proteome</keyword>
<dbReference type="Pfam" id="PF00561">
    <property type="entry name" value="Abhydrolase_1"/>
    <property type="match status" value="1"/>
</dbReference>
<dbReference type="RefSeq" id="WP_206562312.1">
    <property type="nucleotide sequence ID" value="NZ_JAFKCZ010000019.1"/>
</dbReference>
<evidence type="ECO:0000313" key="5">
    <source>
        <dbReference type="Proteomes" id="UP000664303"/>
    </source>
</evidence>
<gene>
    <name evidence="4" type="ORF">JYP50_19880</name>
</gene>
<comment type="caution">
    <text evidence="4">The sequence shown here is derived from an EMBL/GenBank/DDBJ whole genome shotgun (WGS) entry which is preliminary data.</text>
</comment>
<dbReference type="Proteomes" id="UP000664303">
    <property type="component" value="Unassembled WGS sequence"/>
</dbReference>
<dbReference type="InterPro" id="IPR050266">
    <property type="entry name" value="AB_hydrolase_sf"/>
</dbReference>
<sequence>MRSREPRECSWNIDGLTLRGLEWGSPGERPVLALHGWQDNAASFLRLAPQLSGHHVVAPDLSGQGRSDFRSLDATYQIWDDLPQLAGLRDALGWDRCALLGHSRGAIMSTLMSAAQPERVDSVVLLDAIVPPAVADSAFPVQLGAFLRDRNTAGAASPRRYASRAEAVAARARRGLPEAAAKALAGRGLAGDDERGWEWRIDPRLRGASAVKMSDGQIRALLGAISAPVLLLQAVRGMMQSHPLDDMVRSHVRDLRVEAVPGDHHFHMEAVIDEWVPTILSFMEQS</sequence>
<evidence type="ECO:0000259" key="3">
    <source>
        <dbReference type="Pfam" id="PF00561"/>
    </source>
</evidence>
<dbReference type="PANTHER" id="PTHR43798">
    <property type="entry name" value="MONOACYLGLYCEROL LIPASE"/>
    <property type="match status" value="1"/>
</dbReference>
<feature type="domain" description="AB hydrolase-1" evidence="3">
    <location>
        <begin position="30"/>
        <end position="152"/>
    </location>
</feature>
<dbReference type="PANTHER" id="PTHR43798:SF14">
    <property type="entry name" value="SERINE HYDROLASE-LIKE PROTEIN DDB_G0286239"/>
    <property type="match status" value="1"/>
</dbReference>
<evidence type="ECO:0000256" key="2">
    <source>
        <dbReference type="ARBA" id="ARBA00022801"/>
    </source>
</evidence>
<dbReference type="GO" id="GO:0016787">
    <property type="term" value="F:hydrolase activity"/>
    <property type="evidence" value="ECO:0007669"/>
    <property type="project" value="UniProtKB-KW"/>
</dbReference>
<dbReference type="Gene3D" id="3.40.50.1820">
    <property type="entry name" value="alpha/beta hydrolase"/>
    <property type="match status" value="1"/>
</dbReference>
<dbReference type="InterPro" id="IPR029058">
    <property type="entry name" value="AB_hydrolase_fold"/>
</dbReference>
<dbReference type="SUPFAM" id="SSF53474">
    <property type="entry name" value="alpha/beta-Hydrolases"/>
    <property type="match status" value="1"/>
</dbReference>
<organism evidence="4 5">
    <name type="scientific">Parahaliea mediterranea</name>
    <dbReference type="NCBI Taxonomy" id="651086"/>
    <lineage>
        <taxon>Bacteria</taxon>
        <taxon>Pseudomonadati</taxon>
        <taxon>Pseudomonadota</taxon>
        <taxon>Gammaproteobacteria</taxon>
        <taxon>Cellvibrionales</taxon>
        <taxon>Halieaceae</taxon>
        <taxon>Parahaliea</taxon>
    </lineage>
</organism>
<dbReference type="GO" id="GO:0016020">
    <property type="term" value="C:membrane"/>
    <property type="evidence" value="ECO:0007669"/>
    <property type="project" value="TreeGrafter"/>
</dbReference>
<dbReference type="InterPro" id="IPR000073">
    <property type="entry name" value="AB_hydrolase_1"/>
</dbReference>
<name>A0A939DJ10_9GAMM</name>
<reference evidence="4" key="1">
    <citation type="submission" date="2021-02" db="EMBL/GenBank/DDBJ databases">
        <title>PHA producing bacteria isolated from coastal sediment in Guangdong, Shenzhen.</title>
        <authorList>
            <person name="Zheng W."/>
            <person name="Yu S."/>
            <person name="Huang Y."/>
        </authorList>
    </citation>
    <scope>NUCLEOTIDE SEQUENCE</scope>
    <source>
        <strain evidence="4">TN14-10</strain>
    </source>
</reference>